<dbReference type="PANTHER" id="PTHR33471">
    <property type="entry name" value="ATP-DEPENDENT ZINC METALLOPROTEASE-RELATED"/>
    <property type="match status" value="1"/>
</dbReference>
<protein>
    <recommendedName>
        <fullName evidence="3">ATP-dependent Zn protease</fullName>
    </recommendedName>
</protein>
<dbReference type="Proteomes" id="UP000830835">
    <property type="component" value="Unassembled WGS sequence"/>
</dbReference>
<organism evidence="1 2">
    <name type="scientific">Thermostichus vulcanus str. 'Rupite'</name>
    <dbReference type="NCBI Taxonomy" id="2813851"/>
    <lineage>
        <taxon>Bacteria</taxon>
        <taxon>Bacillati</taxon>
        <taxon>Cyanobacteriota</taxon>
        <taxon>Cyanophyceae</taxon>
        <taxon>Thermostichales</taxon>
        <taxon>Thermostichaceae</taxon>
        <taxon>Thermostichus</taxon>
    </lineage>
</organism>
<sequence length="231" mass="24832">MSEAGVTRAALIVAALVFSTLLGPRVALPCVAGVALLILEQVALGGRLSGLLGAWLDWASPQYRQRVIRHEAGHVVVAHLLGIPLLGYVLNPWQAFLRGIPGYGGVELDLAPMQRWQTEGGIPWGDVDRYGTFWMAGAAAEMLHYGQADGDAQDRQQVIRLLSGIPSVQPLGTSAKIKAQLNRFLRQSQALLQAHPETYAVAVQQLEQGSPWPDCVAAIAASLEQETAQEV</sequence>
<dbReference type="EMBL" id="JAFIRA010000042">
    <property type="protein sequence ID" value="MCJ2543989.1"/>
    <property type="molecule type" value="Genomic_DNA"/>
</dbReference>
<accession>A0ABT0CE36</accession>
<evidence type="ECO:0000313" key="1">
    <source>
        <dbReference type="EMBL" id="MCJ2543989.1"/>
    </source>
</evidence>
<dbReference type="Gene3D" id="1.20.58.760">
    <property type="entry name" value="Peptidase M41"/>
    <property type="match status" value="1"/>
</dbReference>
<dbReference type="SUPFAM" id="SSF140990">
    <property type="entry name" value="FtsH protease domain-like"/>
    <property type="match status" value="1"/>
</dbReference>
<gene>
    <name evidence="1" type="ORF">JX360_13935</name>
</gene>
<comment type="caution">
    <text evidence="1">The sequence shown here is derived from an EMBL/GenBank/DDBJ whole genome shotgun (WGS) entry which is preliminary data.</text>
</comment>
<evidence type="ECO:0008006" key="3">
    <source>
        <dbReference type="Google" id="ProtNLM"/>
    </source>
</evidence>
<proteinExistence type="predicted"/>
<dbReference type="PANTHER" id="PTHR33471:SF7">
    <property type="entry name" value="ATP-DEPENDENT ZINC METALLOPROTEASE-RELATED"/>
    <property type="match status" value="1"/>
</dbReference>
<keyword evidence="2" id="KW-1185">Reference proteome</keyword>
<name>A0ABT0CE36_THEVL</name>
<dbReference type="InterPro" id="IPR037219">
    <property type="entry name" value="Peptidase_M41-like"/>
</dbReference>
<reference evidence="1" key="1">
    <citation type="submission" date="2021-02" db="EMBL/GenBank/DDBJ databases">
        <title>The CRISPR/cas machinery reduction and long-range gene transfer in the hot spring cyanobacterium Synechococcus.</title>
        <authorList>
            <person name="Dvorak P."/>
            <person name="Jahodarova E."/>
            <person name="Hasler P."/>
            <person name="Poulickova A."/>
        </authorList>
    </citation>
    <scope>NUCLEOTIDE SEQUENCE</scope>
    <source>
        <strain evidence="1">Rupite</strain>
    </source>
</reference>
<dbReference type="RefSeq" id="WP_244352096.1">
    <property type="nucleotide sequence ID" value="NZ_JAFIRA010000042.1"/>
</dbReference>
<evidence type="ECO:0000313" key="2">
    <source>
        <dbReference type="Proteomes" id="UP000830835"/>
    </source>
</evidence>